<dbReference type="AlphaFoldDB" id="A0A1H8VY75"/>
<evidence type="ECO:0000313" key="3">
    <source>
        <dbReference type="Proteomes" id="UP000198582"/>
    </source>
</evidence>
<dbReference type="OrthoDB" id="4559319at2"/>
<feature type="region of interest" description="Disordered" evidence="1">
    <location>
        <begin position="97"/>
        <end position="116"/>
    </location>
</feature>
<gene>
    <name evidence="2" type="ORF">SAMN04489732_104385</name>
</gene>
<protein>
    <submittedName>
        <fullName evidence="2">Uncharacterized protein</fullName>
    </submittedName>
</protein>
<dbReference type="STRING" id="394193.SAMN04489732_104385"/>
<reference evidence="2 3" key="1">
    <citation type="submission" date="2016-10" db="EMBL/GenBank/DDBJ databases">
        <authorList>
            <person name="de Groot N.N."/>
        </authorList>
    </citation>
    <scope>NUCLEOTIDE SEQUENCE [LARGE SCALE GENOMIC DNA]</scope>
    <source>
        <strain evidence="2 3">DSM 44993</strain>
    </source>
</reference>
<organism evidence="2 3">
    <name type="scientific">Amycolatopsis saalfeldensis</name>
    <dbReference type="NCBI Taxonomy" id="394193"/>
    <lineage>
        <taxon>Bacteria</taxon>
        <taxon>Bacillati</taxon>
        <taxon>Actinomycetota</taxon>
        <taxon>Actinomycetes</taxon>
        <taxon>Pseudonocardiales</taxon>
        <taxon>Pseudonocardiaceae</taxon>
        <taxon>Amycolatopsis</taxon>
    </lineage>
</organism>
<dbReference type="RefSeq" id="WP_091616955.1">
    <property type="nucleotide sequence ID" value="NZ_FOEF01000004.1"/>
</dbReference>
<dbReference type="Proteomes" id="UP000198582">
    <property type="component" value="Unassembled WGS sequence"/>
</dbReference>
<sequence length="116" mass="12365">MDPAERSALTALCAELPELRAECARRPEPARVLAVIEAEARARRPITALLEQLLGTPSDETVRQRSLSSRLPGSGPGRADEERFGCPDGACDRLAAAEPAGPVPRCPLTGDRLKPV</sequence>
<feature type="region of interest" description="Disordered" evidence="1">
    <location>
        <begin position="57"/>
        <end position="85"/>
    </location>
</feature>
<dbReference type="EMBL" id="FOEF01000004">
    <property type="protein sequence ID" value="SEP20290.1"/>
    <property type="molecule type" value="Genomic_DNA"/>
</dbReference>
<proteinExistence type="predicted"/>
<evidence type="ECO:0000313" key="2">
    <source>
        <dbReference type="EMBL" id="SEP20290.1"/>
    </source>
</evidence>
<name>A0A1H8VY75_9PSEU</name>
<keyword evidence="3" id="KW-1185">Reference proteome</keyword>
<evidence type="ECO:0000256" key="1">
    <source>
        <dbReference type="SAM" id="MobiDB-lite"/>
    </source>
</evidence>
<accession>A0A1H8VY75</accession>